<feature type="region of interest" description="Disordered" evidence="1">
    <location>
        <begin position="130"/>
        <end position="152"/>
    </location>
</feature>
<organism evidence="2">
    <name type="scientific">freshwater metagenome</name>
    <dbReference type="NCBI Taxonomy" id="449393"/>
    <lineage>
        <taxon>unclassified sequences</taxon>
        <taxon>metagenomes</taxon>
        <taxon>ecological metagenomes</taxon>
    </lineage>
</organism>
<evidence type="ECO:0000313" key="2">
    <source>
        <dbReference type="EMBL" id="CAB4800551.1"/>
    </source>
</evidence>
<dbReference type="AlphaFoldDB" id="A0A6J6XT90"/>
<reference evidence="2" key="1">
    <citation type="submission" date="2020-05" db="EMBL/GenBank/DDBJ databases">
        <authorList>
            <person name="Chiriac C."/>
            <person name="Salcher M."/>
            <person name="Ghai R."/>
            <person name="Kavagutti S V."/>
        </authorList>
    </citation>
    <scope>NUCLEOTIDE SEQUENCE</scope>
</reference>
<gene>
    <name evidence="2" type="ORF">UFOPK3026_00531</name>
</gene>
<proteinExistence type="predicted"/>
<sequence>MQAHRLDLHHDQHQDDQHQKAHLQCRAILGPELRSVADEQAPLVLGQSRDKTVRQLAPANQQQLVLVPSRLLQFDRCENFQMHQATQSDDLFARIRALNHPDQVASNDQQELHQTRCVQSEPDTCRPSMLHSFRGSSTHRSLLSQGIRRRGQ</sequence>
<accession>A0A6J6XT90</accession>
<evidence type="ECO:0000256" key="1">
    <source>
        <dbReference type="SAM" id="MobiDB-lite"/>
    </source>
</evidence>
<protein>
    <submittedName>
        <fullName evidence="2">Unannotated protein</fullName>
    </submittedName>
</protein>
<feature type="compositionally biased region" description="Polar residues" evidence="1">
    <location>
        <begin position="134"/>
        <end position="144"/>
    </location>
</feature>
<dbReference type="EMBL" id="CAFAAP010000061">
    <property type="protein sequence ID" value="CAB4800551.1"/>
    <property type="molecule type" value="Genomic_DNA"/>
</dbReference>
<name>A0A6J6XT90_9ZZZZ</name>